<dbReference type="InterPro" id="IPR024072">
    <property type="entry name" value="DHFR-like_dom_sf"/>
</dbReference>
<dbReference type="PRINTS" id="PR00070">
    <property type="entry name" value="DHFR"/>
</dbReference>
<dbReference type="PANTHER" id="PTHR48069:SF3">
    <property type="entry name" value="DIHYDROFOLATE REDUCTASE"/>
    <property type="match status" value="1"/>
</dbReference>
<dbReference type="PANTHER" id="PTHR48069">
    <property type="entry name" value="DIHYDROFOLATE REDUCTASE"/>
    <property type="match status" value="1"/>
</dbReference>
<evidence type="ECO:0000256" key="7">
    <source>
        <dbReference type="ARBA" id="ARBA00023002"/>
    </source>
</evidence>
<dbReference type="GO" id="GO:0070401">
    <property type="term" value="F:NADP+ binding"/>
    <property type="evidence" value="ECO:0007669"/>
    <property type="project" value="UniProtKB-ARBA"/>
</dbReference>
<dbReference type="CDD" id="cd00209">
    <property type="entry name" value="DHFR"/>
    <property type="match status" value="1"/>
</dbReference>
<evidence type="ECO:0000256" key="9">
    <source>
        <dbReference type="PIRNR" id="PIRNR000194"/>
    </source>
</evidence>
<keyword evidence="7 9" id="KW-0560">Oxidoreductase</keyword>
<name>A0A9X4M1T5_9ACTN</name>
<dbReference type="GO" id="GO:0046654">
    <property type="term" value="P:tetrahydrofolate biosynthetic process"/>
    <property type="evidence" value="ECO:0007669"/>
    <property type="project" value="InterPro"/>
</dbReference>
<dbReference type="Pfam" id="PF00186">
    <property type="entry name" value="DHFR_1"/>
    <property type="match status" value="1"/>
</dbReference>
<evidence type="ECO:0000256" key="6">
    <source>
        <dbReference type="ARBA" id="ARBA00022857"/>
    </source>
</evidence>
<evidence type="ECO:0000256" key="8">
    <source>
        <dbReference type="ARBA" id="ARBA00025067"/>
    </source>
</evidence>
<dbReference type="GO" id="GO:0046452">
    <property type="term" value="P:dihydrofolate metabolic process"/>
    <property type="evidence" value="ECO:0007669"/>
    <property type="project" value="TreeGrafter"/>
</dbReference>
<dbReference type="FunFam" id="3.40.430.10:FF:000001">
    <property type="entry name" value="Dihydrofolate reductase"/>
    <property type="match status" value="1"/>
</dbReference>
<evidence type="ECO:0000259" key="11">
    <source>
        <dbReference type="PROSITE" id="PS51330"/>
    </source>
</evidence>
<keyword evidence="6 9" id="KW-0521">NADP</keyword>
<evidence type="ECO:0000313" key="13">
    <source>
        <dbReference type="Proteomes" id="UP001152755"/>
    </source>
</evidence>
<feature type="domain" description="DHFR" evidence="11">
    <location>
        <begin position="1"/>
        <end position="157"/>
    </location>
</feature>
<comment type="similarity">
    <text evidence="2 9 10">Belongs to the dihydrofolate reductase family.</text>
</comment>
<evidence type="ECO:0000256" key="10">
    <source>
        <dbReference type="RuleBase" id="RU004474"/>
    </source>
</evidence>
<evidence type="ECO:0000256" key="4">
    <source>
        <dbReference type="ARBA" id="ARBA00018886"/>
    </source>
</evidence>
<proteinExistence type="inferred from homology"/>
<keyword evidence="5 9" id="KW-0554">One-carbon metabolism</keyword>
<keyword evidence="13" id="KW-1185">Reference proteome</keyword>
<evidence type="ECO:0000313" key="12">
    <source>
        <dbReference type="EMBL" id="MDG3014832.1"/>
    </source>
</evidence>
<dbReference type="PROSITE" id="PS51330">
    <property type="entry name" value="DHFR_2"/>
    <property type="match status" value="1"/>
</dbReference>
<evidence type="ECO:0000256" key="3">
    <source>
        <dbReference type="ARBA" id="ARBA00012856"/>
    </source>
</evidence>
<comment type="function">
    <text evidence="8 9">Key enzyme in folate metabolism. Catalyzes an essential reaction for de novo glycine and purine synthesis, and for DNA precursor synthesis.</text>
</comment>
<dbReference type="PROSITE" id="PS00075">
    <property type="entry name" value="DHFR_1"/>
    <property type="match status" value="1"/>
</dbReference>
<evidence type="ECO:0000256" key="2">
    <source>
        <dbReference type="ARBA" id="ARBA00009539"/>
    </source>
</evidence>
<dbReference type="Gene3D" id="3.40.430.10">
    <property type="entry name" value="Dihydrofolate Reductase, subunit A"/>
    <property type="match status" value="1"/>
</dbReference>
<reference evidence="12" key="1">
    <citation type="submission" date="2022-08" db="EMBL/GenBank/DDBJ databases">
        <title>Genome analysis of Corynebacteriales strain.</title>
        <authorList>
            <person name="Lee S.D."/>
        </authorList>
    </citation>
    <scope>NUCLEOTIDE SEQUENCE</scope>
    <source>
        <strain evidence="12">D3-21</strain>
    </source>
</reference>
<accession>A0A9X4M1T5</accession>
<dbReference type="GO" id="GO:0006730">
    <property type="term" value="P:one-carbon metabolic process"/>
    <property type="evidence" value="ECO:0007669"/>
    <property type="project" value="UniProtKB-KW"/>
</dbReference>
<sequence length="159" mass="17681">MGLVWAQARRGVIGRDNAIPWRLPEDMAHFKQTTTGHTVVMGRRTWDSLPPRFRPLPGRRNIVVTRQRDLVLDGAETTGSVADAVSLAGESRCWIIGGAQIYCAALELAGHCEVTEIDLDIEGDAYAPELGPQWTAAPSEWQSSETGLRYRFLSYQRVD</sequence>
<organism evidence="12 13">
    <name type="scientific">Speluncibacter jeojiensis</name>
    <dbReference type="NCBI Taxonomy" id="2710754"/>
    <lineage>
        <taxon>Bacteria</taxon>
        <taxon>Bacillati</taxon>
        <taxon>Actinomycetota</taxon>
        <taxon>Actinomycetes</taxon>
        <taxon>Mycobacteriales</taxon>
        <taxon>Speluncibacteraceae</taxon>
        <taxon>Speluncibacter</taxon>
    </lineage>
</organism>
<dbReference type="GO" id="GO:0005829">
    <property type="term" value="C:cytosol"/>
    <property type="evidence" value="ECO:0007669"/>
    <property type="project" value="TreeGrafter"/>
</dbReference>
<dbReference type="InterPro" id="IPR001796">
    <property type="entry name" value="DHFR_dom"/>
</dbReference>
<dbReference type="SUPFAM" id="SSF53597">
    <property type="entry name" value="Dihydrofolate reductase-like"/>
    <property type="match status" value="1"/>
</dbReference>
<protein>
    <recommendedName>
        <fullName evidence="4 9">Dihydrofolate reductase</fullName>
        <ecNumber evidence="3 9">1.5.1.3</ecNumber>
    </recommendedName>
</protein>
<comment type="caution">
    <text evidence="12">The sequence shown here is derived from an EMBL/GenBank/DDBJ whole genome shotgun (WGS) entry which is preliminary data.</text>
</comment>
<comment type="pathway">
    <text evidence="1 9">Cofactor biosynthesis; tetrahydrofolate biosynthesis; 5,6,7,8-tetrahydrofolate from 7,8-dihydrofolate: step 1/1.</text>
</comment>
<evidence type="ECO:0000256" key="5">
    <source>
        <dbReference type="ARBA" id="ARBA00022563"/>
    </source>
</evidence>
<evidence type="ECO:0000256" key="1">
    <source>
        <dbReference type="ARBA" id="ARBA00004903"/>
    </source>
</evidence>
<dbReference type="AlphaFoldDB" id="A0A9X4M1T5"/>
<dbReference type="EC" id="1.5.1.3" evidence="3 9"/>
<gene>
    <name evidence="12" type="ORF">NVS88_09710</name>
</gene>
<dbReference type="InterPro" id="IPR017925">
    <property type="entry name" value="DHFR_CS"/>
</dbReference>
<dbReference type="InterPro" id="IPR012259">
    <property type="entry name" value="DHFR"/>
</dbReference>
<dbReference type="GO" id="GO:0004146">
    <property type="term" value="F:dihydrofolate reductase activity"/>
    <property type="evidence" value="ECO:0007669"/>
    <property type="project" value="UniProtKB-EC"/>
</dbReference>
<dbReference type="EMBL" id="JANRHA010000005">
    <property type="protein sequence ID" value="MDG3014832.1"/>
    <property type="molecule type" value="Genomic_DNA"/>
</dbReference>
<dbReference type="Proteomes" id="UP001152755">
    <property type="component" value="Unassembled WGS sequence"/>
</dbReference>
<dbReference type="PIRSF" id="PIRSF000194">
    <property type="entry name" value="DHFR"/>
    <property type="match status" value="1"/>
</dbReference>
<comment type="catalytic activity">
    <reaction evidence="9">
        <text>(6S)-5,6,7,8-tetrahydrofolate + NADP(+) = 7,8-dihydrofolate + NADPH + H(+)</text>
        <dbReference type="Rhea" id="RHEA:15009"/>
        <dbReference type="ChEBI" id="CHEBI:15378"/>
        <dbReference type="ChEBI" id="CHEBI:57451"/>
        <dbReference type="ChEBI" id="CHEBI:57453"/>
        <dbReference type="ChEBI" id="CHEBI:57783"/>
        <dbReference type="ChEBI" id="CHEBI:58349"/>
        <dbReference type="EC" id="1.5.1.3"/>
    </reaction>
</comment>
<dbReference type="GO" id="GO:0046655">
    <property type="term" value="P:folic acid metabolic process"/>
    <property type="evidence" value="ECO:0007669"/>
    <property type="project" value="TreeGrafter"/>
</dbReference>